<keyword evidence="1" id="KW-0175">Coiled coil</keyword>
<dbReference type="EMBL" id="RYZW01000251">
    <property type="protein sequence ID" value="TDZ36749.1"/>
    <property type="molecule type" value="Genomic_DNA"/>
</dbReference>
<dbReference type="Proteomes" id="UP000295703">
    <property type="component" value="Unassembled WGS sequence"/>
</dbReference>
<feature type="compositionally biased region" description="Polar residues" evidence="2">
    <location>
        <begin position="91"/>
        <end position="107"/>
    </location>
</feature>
<accession>A0A4V3HSU8</accession>
<reference evidence="3 4" key="1">
    <citation type="submission" date="2018-12" db="EMBL/GenBank/DDBJ databases">
        <title>Genome sequence and assembly of Colletotrichum trifolii.</title>
        <authorList>
            <person name="Gan P."/>
            <person name="Shirasu K."/>
        </authorList>
    </citation>
    <scope>NUCLEOTIDE SEQUENCE [LARGE SCALE GENOMIC DNA]</scope>
    <source>
        <strain evidence="3 4">543-2</strain>
    </source>
</reference>
<protein>
    <submittedName>
        <fullName evidence="3">Uncharacterized protein</fullName>
    </submittedName>
</protein>
<keyword evidence="4" id="KW-1185">Reference proteome</keyword>
<organism evidence="3 4">
    <name type="scientific">Colletotrichum trifolii</name>
    <dbReference type="NCBI Taxonomy" id="5466"/>
    <lineage>
        <taxon>Eukaryota</taxon>
        <taxon>Fungi</taxon>
        <taxon>Dikarya</taxon>
        <taxon>Ascomycota</taxon>
        <taxon>Pezizomycotina</taxon>
        <taxon>Sordariomycetes</taxon>
        <taxon>Hypocreomycetidae</taxon>
        <taxon>Glomerellales</taxon>
        <taxon>Glomerellaceae</taxon>
        <taxon>Colletotrichum</taxon>
        <taxon>Colletotrichum orbiculare species complex</taxon>
    </lineage>
</organism>
<feature type="compositionally biased region" description="Basic and acidic residues" evidence="2">
    <location>
        <begin position="79"/>
        <end position="90"/>
    </location>
</feature>
<evidence type="ECO:0000256" key="2">
    <source>
        <dbReference type="SAM" id="MobiDB-lite"/>
    </source>
</evidence>
<proteinExistence type="predicted"/>
<gene>
    <name evidence="3" type="ORF">CTRI78_v011257</name>
</gene>
<name>A0A4V3HSU8_COLTR</name>
<evidence type="ECO:0000256" key="1">
    <source>
        <dbReference type="SAM" id="Coils"/>
    </source>
</evidence>
<comment type="caution">
    <text evidence="3">The sequence shown here is derived from an EMBL/GenBank/DDBJ whole genome shotgun (WGS) entry which is preliminary data.</text>
</comment>
<evidence type="ECO:0000313" key="4">
    <source>
        <dbReference type="Proteomes" id="UP000295703"/>
    </source>
</evidence>
<sequence>MLQREEDYDGELERTPVEELKRMYRVLRHSAARHAAQASFMSNVIDKLDKEIEENKRVNRELKACVDEVVRQREILDRRERILNQRESEGTSKGTTAPASANIGGNANTSTSNSTNPT</sequence>
<evidence type="ECO:0000313" key="3">
    <source>
        <dbReference type="EMBL" id="TDZ36749.1"/>
    </source>
</evidence>
<feature type="coiled-coil region" evidence="1">
    <location>
        <begin position="41"/>
        <end position="68"/>
    </location>
</feature>
<dbReference type="AlphaFoldDB" id="A0A4V3HSU8"/>
<feature type="compositionally biased region" description="Low complexity" evidence="2">
    <location>
        <begin position="108"/>
        <end position="118"/>
    </location>
</feature>
<feature type="region of interest" description="Disordered" evidence="2">
    <location>
        <begin position="79"/>
        <end position="118"/>
    </location>
</feature>